<accession>A0A085WUQ6</accession>
<gene>
    <name evidence="2" type="ORF">DB31_3549</name>
</gene>
<feature type="transmembrane region" description="Helical" evidence="1">
    <location>
        <begin position="43"/>
        <end position="62"/>
    </location>
</feature>
<evidence type="ECO:0008006" key="4">
    <source>
        <dbReference type="Google" id="ProtNLM"/>
    </source>
</evidence>
<feature type="transmembrane region" description="Helical" evidence="1">
    <location>
        <begin position="14"/>
        <end position="31"/>
    </location>
</feature>
<dbReference type="Proteomes" id="UP000028725">
    <property type="component" value="Unassembled WGS sequence"/>
</dbReference>
<keyword evidence="3" id="KW-1185">Reference proteome</keyword>
<evidence type="ECO:0000313" key="2">
    <source>
        <dbReference type="EMBL" id="KFE71419.1"/>
    </source>
</evidence>
<protein>
    <recommendedName>
        <fullName evidence="4">PQ loop repeat protein</fullName>
    </recommendedName>
</protein>
<keyword evidence="1" id="KW-1133">Transmembrane helix</keyword>
<dbReference type="EMBL" id="JMCB01000002">
    <property type="protein sequence ID" value="KFE71419.1"/>
    <property type="molecule type" value="Genomic_DNA"/>
</dbReference>
<dbReference type="AlphaFoldDB" id="A0A085WUQ6"/>
<proteinExistence type="predicted"/>
<reference evidence="2 3" key="1">
    <citation type="submission" date="2014-04" db="EMBL/GenBank/DDBJ databases">
        <title>Genome assembly of Hyalangium minutum DSM 14724.</title>
        <authorList>
            <person name="Sharma G."/>
            <person name="Subramanian S."/>
        </authorList>
    </citation>
    <scope>NUCLEOTIDE SEQUENCE [LARGE SCALE GENOMIC DNA]</scope>
    <source>
        <strain evidence="2 3">DSM 14724</strain>
    </source>
</reference>
<evidence type="ECO:0000313" key="3">
    <source>
        <dbReference type="Proteomes" id="UP000028725"/>
    </source>
</evidence>
<dbReference type="RefSeq" id="WP_240486545.1">
    <property type="nucleotide sequence ID" value="NZ_JMCB01000002.1"/>
</dbReference>
<feature type="transmembrane region" description="Helical" evidence="1">
    <location>
        <begin position="68"/>
        <end position="89"/>
    </location>
</feature>
<keyword evidence="1" id="KW-0472">Membrane</keyword>
<organism evidence="2 3">
    <name type="scientific">Hyalangium minutum</name>
    <dbReference type="NCBI Taxonomy" id="394096"/>
    <lineage>
        <taxon>Bacteria</taxon>
        <taxon>Pseudomonadati</taxon>
        <taxon>Myxococcota</taxon>
        <taxon>Myxococcia</taxon>
        <taxon>Myxococcales</taxon>
        <taxon>Cystobacterineae</taxon>
        <taxon>Archangiaceae</taxon>
        <taxon>Hyalangium</taxon>
    </lineage>
</organism>
<comment type="caution">
    <text evidence="2">The sequence shown here is derived from an EMBL/GenBank/DDBJ whole genome shotgun (WGS) entry which is preliminary data.</text>
</comment>
<dbReference type="PATRIC" id="fig|394096.3.peg.1198"/>
<sequence>MHILESTEDFMTEVIGWFSSFVLVLTIGKQVHKQWKSGSSEGVSKWLFVGQITASIGFTLYSVLVRNWVFVVTNALLLLSAIMGGVIVMKHRRAERRGMRPAGPSRPTRTVRA</sequence>
<keyword evidence="1" id="KW-0812">Transmembrane</keyword>
<name>A0A085WUQ6_9BACT</name>
<evidence type="ECO:0000256" key="1">
    <source>
        <dbReference type="SAM" id="Phobius"/>
    </source>
</evidence>
<dbReference type="Gene3D" id="1.20.1280.290">
    <property type="match status" value="1"/>
</dbReference>